<dbReference type="InterPro" id="IPR000835">
    <property type="entry name" value="HTH_MarR-typ"/>
</dbReference>
<dbReference type="SUPFAM" id="SSF53067">
    <property type="entry name" value="Actin-like ATPase domain"/>
    <property type="match status" value="1"/>
</dbReference>
<dbReference type="Pfam" id="PF00480">
    <property type="entry name" value="ROK"/>
    <property type="match status" value="1"/>
</dbReference>
<comment type="similarity">
    <text evidence="1">Belongs to the ROK (NagC/XylR) family.</text>
</comment>
<protein>
    <submittedName>
        <fullName evidence="3">Sugar kinase of the NBD/HSP70 family, may contain an N-terminal HTH domain</fullName>
    </submittedName>
</protein>
<dbReference type="InterPro" id="IPR036388">
    <property type="entry name" value="WH-like_DNA-bd_sf"/>
</dbReference>
<dbReference type="InterPro" id="IPR000600">
    <property type="entry name" value="ROK"/>
</dbReference>
<name>A0A1I5ZR61_9PSEU</name>
<dbReference type="PANTHER" id="PTHR18964:SF149">
    <property type="entry name" value="BIFUNCTIONAL UDP-N-ACETYLGLUCOSAMINE 2-EPIMERASE_N-ACETYLMANNOSAMINE KINASE"/>
    <property type="match status" value="1"/>
</dbReference>
<keyword evidence="3" id="KW-0808">Transferase</keyword>
<dbReference type="InterPro" id="IPR043129">
    <property type="entry name" value="ATPase_NBD"/>
</dbReference>
<dbReference type="GO" id="GO:0016301">
    <property type="term" value="F:kinase activity"/>
    <property type="evidence" value="ECO:0007669"/>
    <property type="project" value="UniProtKB-KW"/>
</dbReference>
<dbReference type="InterPro" id="IPR036390">
    <property type="entry name" value="WH_DNA-bd_sf"/>
</dbReference>
<dbReference type="Gene3D" id="3.30.420.40">
    <property type="match status" value="2"/>
</dbReference>
<dbReference type="GO" id="GO:0003700">
    <property type="term" value="F:DNA-binding transcription factor activity"/>
    <property type="evidence" value="ECO:0007669"/>
    <property type="project" value="InterPro"/>
</dbReference>
<feature type="domain" description="HTH marR-type" evidence="2">
    <location>
        <begin position="18"/>
        <end position="59"/>
    </location>
</feature>
<keyword evidence="3" id="KW-0418">Kinase</keyword>
<evidence type="ECO:0000313" key="3">
    <source>
        <dbReference type="EMBL" id="SFQ58677.1"/>
    </source>
</evidence>
<sequence>MTRPLPAGQHTVRRHNSALVLGAIAESPGSSRAGVAARTGLTKATVSSLVDRMVAAGLVSDTGPEQRTGPGRPGSALFLSPAGPHGLGLEIGVDYLATCLVDLTGTVRRRWVRPADHRNAPAGAVLAEAAGVVVGALAEAGRLGVRVGGLGVAVPGLVEAATGLLRVAPNLGWRDVDVPAELRRAADLGDLPILTGNEANFAALAELAAGGPADFVHVSAEIGIGAGVVVGGTVFEGVHGFGGEIGHFAVDPGGPACSCGGRGCLERLAGQDAILRDADAPDVDTLVERLAADDPAAGRAVGRAARWLGIALGNVIGLLDVPAVVLGGAYARLHPWLADPLTTELGTRVLSSAWSPVSVLPSVLGGEAAVRGAAASAVRAIVADPDPFVEAAG</sequence>
<evidence type="ECO:0000313" key="4">
    <source>
        <dbReference type="Proteomes" id="UP000198727"/>
    </source>
</evidence>
<organism evidence="3 4">
    <name type="scientific">Amycolatopsis arida</name>
    <dbReference type="NCBI Taxonomy" id="587909"/>
    <lineage>
        <taxon>Bacteria</taxon>
        <taxon>Bacillati</taxon>
        <taxon>Actinomycetota</taxon>
        <taxon>Actinomycetes</taxon>
        <taxon>Pseudonocardiales</taxon>
        <taxon>Pseudonocardiaceae</taxon>
        <taxon>Amycolatopsis</taxon>
    </lineage>
</organism>
<dbReference type="PANTHER" id="PTHR18964">
    <property type="entry name" value="ROK (REPRESSOR, ORF, KINASE) FAMILY"/>
    <property type="match status" value="1"/>
</dbReference>
<evidence type="ECO:0000259" key="2">
    <source>
        <dbReference type="Pfam" id="PF12802"/>
    </source>
</evidence>
<dbReference type="Pfam" id="PF12802">
    <property type="entry name" value="MarR_2"/>
    <property type="match status" value="1"/>
</dbReference>
<dbReference type="SUPFAM" id="SSF46785">
    <property type="entry name" value="Winged helix' DNA-binding domain"/>
    <property type="match status" value="1"/>
</dbReference>
<dbReference type="STRING" id="587909.SAMN05421810_11050"/>
<dbReference type="EMBL" id="FOWW01000010">
    <property type="protein sequence ID" value="SFQ58677.1"/>
    <property type="molecule type" value="Genomic_DNA"/>
</dbReference>
<dbReference type="RefSeq" id="WP_092534690.1">
    <property type="nucleotide sequence ID" value="NZ_FOWW01000010.1"/>
</dbReference>
<evidence type="ECO:0000256" key="1">
    <source>
        <dbReference type="ARBA" id="ARBA00006479"/>
    </source>
</evidence>
<dbReference type="Proteomes" id="UP000198727">
    <property type="component" value="Unassembled WGS sequence"/>
</dbReference>
<dbReference type="OrthoDB" id="5174513at2"/>
<accession>A0A1I5ZR61</accession>
<reference evidence="4" key="1">
    <citation type="submission" date="2016-10" db="EMBL/GenBank/DDBJ databases">
        <authorList>
            <person name="Varghese N."/>
            <person name="Submissions S."/>
        </authorList>
    </citation>
    <scope>NUCLEOTIDE SEQUENCE [LARGE SCALE GENOMIC DNA]</scope>
    <source>
        <strain evidence="4">CGMCC 4.5579</strain>
    </source>
</reference>
<gene>
    <name evidence="3" type="ORF">SAMN05421810_11050</name>
</gene>
<dbReference type="Gene3D" id="1.10.10.10">
    <property type="entry name" value="Winged helix-like DNA-binding domain superfamily/Winged helix DNA-binding domain"/>
    <property type="match status" value="1"/>
</dbReference>
<proteinExistence type="inferred from homology"/>
<dbReference type="AlphaFoldDB" id="A0A1I5ZR61"/>
<keyword evidence="4" id="KW-1185">Reference proteome</keyword>